<evidence type="ECO:0000313" key="2">
    <source>
        <dbReference type="Proteomes" id="UP001177003"/>
    </source>
</evidence>
<sequence>MLNVKPNQNPILDLDSSRYSEALRTMIECLRFSPLAQTLTMVSSHKTSITNTHFSKLLGLASSENSRGPIIDFLNYPNRDVLSDGIYLRHIPIFKVQEALSSSNMECAIHLAFQ</sequence>
<name>A0AA35YYI0_LACSI</name>
<organism evidence="1 2">
    <name type="scientific">Lactuca saligna</name>
    <name type="common">Willowleaf lettuce</name>
    <dbReference type="NCBI Taxonomy" id="75948"/>
    <lineage>
        <taxon>Eukaryota</taxon>
        <taxon>Viridiplantae</taxon>
        <taxon>Streptophyta</taxon>
        <taxon>Embryophyta</taxon>
        <taxon>Tracheophyta</taxon>
        <taxon>Spermatophyta</taxon>
        <taxon>Magnoliopsida</taxon>
        <taxon>eudicotyledons</taxon>
        <taxon>Gunneridae</taxon>
        <taxon>Pentapetalae</taxon>
        <taxon>asterids</taxon>
        <taxon>campanulids</taxon>
        <taxon>Asterales</taxon>
        <taxon>Asteraceae</taxon>
        <taxon>Cichorioideae</taxon>
        <taxon>Cichorieae</taxon>
        <taxon>Lactucinae</taxon>
        <taxon>Lactuca</taxon>
    </lineage>
</organism>
<proteinExistence type="predicted"/>
<dbReference type="EMBL" id="OX465080">
    <property type="protein sequence ID" value="CAI9282364.1"/>
    <property type="molecule type" value="Genomic_DNA"/>
</dbReference>
<evidence type="ECO:0000313" key="1">
    <source>
        <dbReference type="EMBL" id="CAI9282364.1"/>
    </source>
</evidence>
<reference evidence="1" key="1">
    <citation type="submission" date="2023-04" db="EMBL/GenBank/DDBJ databases">
        <authorList>
            <person name="Vijverberg K."/>
            <person name="Xiong W."/>
            <person name="Schranz E."/>
        </authorList>
    </citation>
    <scope>NUCLEOTIDE SEQUENCE</scope>
</reference>
<accession>A0AA35YYI0</accession>
<gene>
    <name evidence="1" type="ORF">LSALG_LOCUS22008</name>
</gene>
<protein>
    <submittedName>
        <fullName evidence="1">Uncharacterized protein</fullName>
    </submittedName>
</protein>
<dbReference type="AlphaFoldDB" id="A0AA35YYI0"/>
<keyword evidence="2" id="KW-1185">Reference proteome</keyword>
<dbReference type="Proteomes" id="UP001177003">
    <property type="component" value="Chromosome 4"/>
</dbReference>